<accession>A0AAW1YFX0</accession>
<dbReference type="PANTHER" id="PTHR10430:SF35">
    <property type="entry name" value="GLUTAREDOXIN-DEPENDENT PEROXIREDOXIN"/>
    <property type="match status" value="1"/>
</dbReference>
<comment type="similarity">
    <text evidence="2">Belongs to the peroxiredoxin family. Prx5 subfamily.</text>
</comment>
<keyword evidence="6" id="KW-0560">Oxidoreductase</keyword>
<keyword evidence="5" id="KW-0049">Antioxidant</keyword>
<dbReference type="EC" id="1.11.1.25" evidence="3"/>
<evidence type="ECO:0000256" key="3">
    <source>
        <dbReference type="ARBA" id="ARBA00013016"/>
    </source>
</evidence>
<comment type="catalytic activity">
    <reaction evidence="1">
        <text>[glutaredoxin]-dithiol + a hydroperoxide = [glutaredoxin]-disulfide + an alcohol + H2O</text>
        <dbReference type="Rhea" id="RHEA:62624"/>
        <dbReference type="Rhea" id="RHEA-COMP:10729"/>
        <dbReference type="Rhea" id="RHEA-COMP:10730"/>
        <dbReference type="ChEBI" id="CHEBI:15377"/>
        <dbReference type="ChEBI" id="CHEBI:29950"/>
        <dbReference type="ChEBI" id="CHEBI:30879"/>
        <dbReference type="ChEBI" id="CHEBI:35924"/>
        <dbReference type="ChEBI" id="CHEBI:50058"/>
        <dbReference type="EC" id="1.11.1.25"/>
    </reaction>
</comment>
<dbReference type="Pfam" id="PF08534">
    <property type="entry name" value="Redoxin"/>
    <property type="match status" value="1"/>
</dbReference>
<dbReference type="GO" id="GO:0034599">
    <property type="term" value="P:cellular response to oxidative stress"/>
    <property type="evidence" value="ECO:0007669"/>
    <property type="project" value="InterPro"/>
</dbReference>
<dbReference type="InterPro" id="IPR036249">
    <property type="entry name" value="Thioredoxin-like_sf"/>
</dbReference>
<evidence type="ECO:0000313" key="11">
    <source>
        <dbReference type="EMBL" id="KAK9947066.1"/>
    </source>
</evidence>
<dbReference type="GO" id="GO:0005737">
    <property type="term" value="C:cytoplasm"/>
    <property type="evidence" value="ECO:0007669"/>
    <property type="project" value="TreeGrafter"/>
</dbReference>
<dbReference type="GO" id="GO:0045454">
    <property type="term" value="P:cell redox homeostasis"/>
    <property type="evidence" value="ECO:0007669"/>
    <property type="project" value="TreeGrafter"/>
</dbReference>
<evidence type="ECO:0000256" key="9">
    <source>
        <dbReference type="SAM" id="MobiDB-lite"/>
    </source>
</evidence>
<evidence type="ECO:0000256" key="1">
    <source>
        <dbReference type="ARBA" id="ARBA00001711"/>
    </source>
</evidence>
<dbReference type="PANTHER" id="PTHR10430">
    <property type="entry name" value="PEROXIREDOXIN"/>
    <property type="match status" value="1"/>
</dbReference>
<evidence type="ECO:0000256" key="8">
    <source>
        <dbReference type="PIRSR" id="PIRSR637944-1"/>
    </source>
</evidence>
<dbReference type="Gene3D" id="3.40.30.10">
    <property type="entry name" value="Glutaredoxin"/>
    <property type="match status" value="1"/>
</dbReference>
<name>A0AAW1YFX0_RUBAR</name>
<feature type="active site" description="Cysteine sulfenic acid (-SOH) intermediate" evidence="8">
    <location>
        <position position="139"/>
    </location>
</feature>
<dbReference type="AlphaFoldDB" id="A0AAW1YFX0"/>
<dbReference type="Proteomes" id="UP001457282">
    <property type="component" value="Unassembled WGS sequence"/>
</dbReference>
<protein>
    <recommendedName>
        <fullName evidence="3">glutaredoxin-dependent peroxiredoxin</fullName>
        <ecNumber evidence="3">1.11.1.25</ecNumber>
    </recommendedName>
    <alternativeName>
        <fullName evidence="7">Glutaredoxin-dependent peroxiredoxin</fullName>
    </alternativeName>
</protein>
<comment type="caution">
    <text evidence="11">The sequence shown here is derived from an EMBL/GenBank/DDBJ whole genome shotgun (WGS) entry which is preliminary data.</text>
</comment>
<dbReference type="GO" id="GO:0042744">
    <property type="term" value="P:hydrogen peroxide catabolic process"/>
    <property type="evidence" value="ECO:0007669"/>
    <property type="project" value="TreeGrafter"/>
</dbReference>
<reference evidence="11 12" key="1">
    <citation type="journal article" date="2023" name="G3 (Bethesda)">
        <title>A chromosome-length genome assembly and annotation of blackberry (Rubus argutus, cv. 'Hillquist').</title>
        <authorList>
            <person name="Bruna T."/>
            <person name="Aryal R."/>
            <person name="Dudchenko O."/>
            <person name="Sargent D.J."/>
            <person name="Mead D."/>
            <person name="Buti M."/>
            <person name="Cavallini A."/>
            <person name="Hytonen T."/>
            <person name="Andres J."/>
            <person name="Pham M."/>
            <person name="Weisz D."/>
            <person name="Mascagni F."/>
            <person name="Usai G."/>
            <person name="Natali L."/>
            <person name="Bassil N."/>
            <person name="Fernandez G.E."/>
            <person name="Lomsadze A."/>
            <person name="Armour M."/>
            <person name="Olukolu B."/>
            <person name="Poorten T."/>
            <person name="Britton C."/>
            <person name="Davik J."/>
            <person name="Ashrafi H."/>
            <person name="Aiden E.L."/>
            <person name="Borodovsky M."/>
            <person name="Worthington M."/>
        </authorList>
    </citation>
    <scope>NUCLEOTIDE SEQUENCE [LARGE SCALE GENOMIC DNA]</scope>
    <source>
        <strain evidence="11">PI 553951</strain>
    </source>
</reference>
<gene>
    <name evidence="11" type="ORF">M0R45_012503</name>
</gene>
<dbReference type="SUPFAM" id="SSF52833">
    <property type="entry name" value="Thioredoxin-like"/>
    <property type="match status" value="1"/>
</dbReference>
<keyword evidence="4" id="KW-0575">Peroxidase</keyword>
<evidence type="ECO:0000256" key="4">
    <source>
        <dbReference type="ARBA" id="ARBA00022559"/>
    </source>
</evidence>
<feature type="domain" description="Redoxin" evidence="10">
    <location>
        <begin position="95"/>
        <end position="235"/>
    </location>
</feature>
<evidence type="ECO:0000256" key="6">
    <source>
        <dbReference type="ARBA" id="ARBA00023002"/>
    </source>
</evidence>
<proteinExistence type="inferred from homology"/>
<feature type="region of interest" description="Disordered" evidence="9">
    <location>
        <begin position="16"/>
        <end position="88"/>
    </location>
</feature>
<feature type="compositionally biased region" description="Low complexity" evidence="9">
    <location>
        <begin position="34"/>
        <end position="45"/>
    </location>
</feature>
<evidence type="ECO:0000256" key="7">
    <source>
        <dbReference type="ARBA" id="ARBA00031688"/>
    </source>
</evidence>
<sequence length="243" mass="26176">MAAPVNNIAATFATVPVTSSSSSSSSNPHQTKFSVSTSHKSISTSWNLHKPLPRSQTTSPFSLYGPPGPPPISTVHPRTRMITKPNKPTLSVSIGDKIPNVTLSYLNRNDIVKSVTLSSLCKAKKVVFVGVTAPFSPNCTRFVKRVKSARQKGADLIACVAVSDVFVMRAWGESLAVDERVMMLSDGLGELTRTLGASLNPTSKDYLGLSVRSRRFFLAAFNGVITSVEFDEEQAEDTLVSTK</sequence>
<dbReference type="GO" id="GO:0008379">
    <property type="term" value="F:thioredoxin peroxidase activity"/>
    <property type="evidence" value="ECO:0007669"/>
    <property type="project" value="InterPro"/>
</dbReference>
<evidence type="ECO:0000259" key="10">
    <source>
        <dbReference type="Pfam" id="PF08534"/>
    </source>
</evidence>
<keyword evidence="12" id="KW-1185">Reference proteome</keyword>
<dbReference type="InterPro" id="IPR013740">
    <property type="entry name" value="Redoxin"/>
</dbReference>
<evidence type="ECO:0000256" key="5">
    <source>
        <dbReference type="ARBA" id="ARBA00022862"/>
    </source>
</evidence>
<evidence type="ECO:0000313" key="12">
    <source>
        <dbReference type="Proteomes" id="UP001457282"/>
    </source>
</evidence>
<dbReference type="EMBL" id="JBEDUW010000002">
    <property type="protein sequence ID" value="KAK9947066.1"/>
    <property type="molecule type" value="Genomic_DNA"/>
</dbReference>
<evidence type="ECO:0000256" key="2">
    <source>
        <dbReference type="ARBA" id="ARBA00010505"/>
    </source>
</evidence>
<dbReference type="InterPro" id="IPR037944">
    <property type="entry name" value="PRX5-like"/>
</dbReference>
<organism evidence="11 12">
    <name type="scientific">Rubus argutus</name>
    <name type="common">Southern blackberry</name>
    <dbReference type="NCBI Taxonomy" id="59490"/>
    <lineage>
        <taxon>Eukaryota</taxon>
        <taxon>Viridiplantae</taxon>
        <taxon>Streptophyta</taxon>
        <taxon>Embryophyta</taxon>
        <taxon>Tracheophyta</taxon>
        <taxon>Spermatophyta</taxon>
        <taxon>Magnoliopsida</taxon>
        <taxon>eudicotyledons</taxon>
        <taxon>Gunneridae</taxon>
        <taxon>Pentapetalae</taxon>
        <taxon>rosids</taxon>
        <taxon>fabids</taxon>
        <taxon>Rosales</taxon>
        <taxon>Rosaceae</taxon>
        <taxon>Rosoideae</taxon>
        <taxon>Rosoideae incertae sedis</taxon>
        <taxon>Rubus</taxon>
    </lineage>
</organism>